<dbReference type="EMBL" id="DUJN01000005">
    <property type="protein sequence ID" value="HII61294.1"/>
    <property type="molecule type" value="Genomic_DNA"/>
</dbReference>
<dbReference type="GeneID" id="1443178"/>
<reference evidence="2" key="1">
    <citation type="journal article" date="2020" name="bioRxiv">
        <title>A rank-normalized archaeal taxonomy based on genome phylogeny resolves widespread incomplete and uneven classifications.</title>
        <authorList>
            <person name="Rinke C."/>
            <person name="Chuvochina M."/>
            <person name="Mussig A.J."/>
            <person name="Chaumeil P.-A."/>
            <person name="Waite D.W."/>
            <person name="Whitman W.B."/>
            <person name="Parks D.H."/>
            <person name="Hugenholtz P."/>
        </authorList>
    </citation>
    <scope>NUCLEOTIDE SEQUENCE</scope>
    <source>
        <strain evidence="2">UBA8834</strain>
    </source>
</reference>
<proteinExistence type="predicted"/>
<dbReference type="RefSeq" id="WP_010884943.1">
    <property type="nucleotide sequence ID" value="NZ_DUJN01000005.1"/>
</dbReference>
<dbReference type="AlphaFoldDB" id="A0A832WKG7"/>
<feature type="transmembrane region" description="Helical" evidence="1">
    <location>
        <begin position="89"/>
        <end position="108"/>
    </location>
</feature>
<evidence type="ECO:0000256" key="1">
    <source>
        <dbReference type="SAM" id="Phobius"/>
    </source>
</evidence>
<dbReference type="OMA" id="VVESMSM"/>
<protein>
    <submittedName>
        <fullName evidence="2">Uncharacterized protein</fullName>
    </submittedName>
</protein>
<keyword evidence="1" id="KW-1133">Transmembrane helix</keyword>
<organism evidence="2 3">
    <name type="scientific">Pyrococcus horikoshii</name>
    <dbReference type="NCBI Taxonomy" id="53953"/>
    <lineage>
        <taxon>Archaea</taxon>
        <taxon>Methanobacteriati</taxon>
        <taxon>Methanobacteriota</taxon>
        <taxon>Thermococci</taxon>
        <taxon>Thermococcales</taxon>
        <taxon>Thermococcaceae</taxon>
        <taxon>Pyrococcus</taxon>
    </lineage>
</organism>
<sequence>MLEIFSFMFFTGGGLVMLFIAAFSITWAQRIAAILGAIGYGLLGFLVVESMSMDIRRKRKAADKNIILGMTLGSFALNYYALASYLRDYVAPLLLVGPGLLLGLWIFLKGK</sequence>
<dbReference type="Proteomes" id="UP000617544">
    <property type="component" value="Unassembled WGS sequence"/>
</dbReference>
<evidence type="ECO:0000313" key="2">
    <source>
        <dbReference type="EMBL" id="HII61294.1"/>
    </source>
</evidence>
<keyword evidence="1" id="KW-0812">Transmembrane</keyword>
<gene>
    <name evidence="2" type="ORF">HA331_06045</name>
</gene>
<name>A0A832WKG7_PYRHR</name>
<evidence type="ECO:0000313" key="3">
    <source>
        <dbReference type="Proteomes" id="UP000617544"/>
    </source>
</evidence>
<keyword evidence="1" id="KW-0472">Membrane</keyword>
<feature type="transmembrane region" description="Helical" evidence="1">
    <location>
        <begin position="31"/>
        <end position="53"/>
    </location>
</feature>
<comment type="caution">
    <text evidence="2">The sequence shown here is derived from an EMBL/GenBank/DDBJ whole genome shotgun (WGS) entry which is preliminary data.</text>
</comment>
<feature type="transmembrane region" description="Helical" evidence="1">
    <location>
        <begin position="65"/>
        <end position="83"/>
    </location>
</feature>
<feature type="transmembrane region" description="Helical" evidence="1">
    <location>
        <begin position="7"/>
        <end position="25"/>
    </location>
</feature>
<accession>A0A832WKG7</accession>